<organism evidence="2 3">
    <name type="scientific">candidate division LCP-89 bacterium B3_LCP</name>
    <dbReference type="NCBI Taxonomy" id="2012998"/>
    <lineage>
        <taxon>Bacteria</taxon>
        <taxon>Pseudomonadati</taxon>
        <taxon>Bacteria division LCP-89</taxon>
    </lineage>
</organism>
<feature type="transmembrane region" description="Helical" evidence="1">
    <location>
        <begin position="201"/>
        <end position="222"/>
    </location>
</feature>
<keyword evidence="1" id="KW-0472">Membrane</keyword>
<dbReference type="InterPro" id="IPR007395">
    <property type="entry name" value="Zn_peptidase_2"/>
</dbReference>
<feature type="transmembrane region" description="Helical" evidence="1">
    <location>
        <begin position="120"/>
        <end position="141"/>
    </location>
</feature>
<evidence type="ECO:0000256" key="1">
    <source>
        <dbReference type="SAM" id="Phobius"/>
    </source>
</evidence>
<proteinExistence type="predicted"/>
<dbReference type="AlphaFoldDB" id="A0A532V3S4"/>
<accession>A0A532V3S4</accession>
<evidence type="ECO:0000313" key="2">
    <source>
        <dbReference type="EMBL" id="TKJ41772.1"/>
    </source>
</evidence>
<comment type="caution">
    <text evidence="2">The sequence shown here is derived from an EMBL/GenBank/DDBJ whole genome shotgun (WGS) entry which is preliminary data.</text>
</comment>
<keyword evidence="1" id="KW-1133">Transmembrane helix</keyword>
<reference evidence="2 3" key="1">
    <citation type="submission" date="2017-06" db="EMBL/GenBank/DDBJ databases">
        <title>Novel microbial phyla capable of carbon fixation and sulfur reduction in deep-sea sediments.</title>
        <authorList>
            <person name="Huang J."/>
            <person name="Baker B."/>
            <person name="Wang Y."/>
        </authorList>
    </citation>
    <scope>NUCLEOTIDE SEQUENCE [LARGE SCALE GENOMIC DNA]</scope>
    <source>
        <strain evidence="2">B3_LCP</strain>
    </source>
</reference>
<dbReference type="PANTHER" id="PTHR36434:SF1">
    <property type="entry name" value="MEMBRANE PROTEASE YUGP-RELATED"/>
    <property type="match status" value="1"/>
</dbReference>
<evidence type="ECO:0000313" key="3">
    <source>
        <dbReference type="Proteomes" id="UP000319619"/>
    </source>
</evidence>
<gene>
    <name evidence="2" type="ORF">CEE37_04170</name>
</gene>
<sequence>MFFFDPTFILLIPALILAFYAQSKVKSTFAKFSKVRASRSNTGKDVARALLDMRGLGDIPVELTKGRLSDHYDPRKKILRLSEPVYGSDSVAALGIAAHETGHALQHADNYGPLMLRSSIVPVANFGSFLAFPLFFIGFLFSNSVPWLMDVGIIFFSGAVAFSLITLPVEFNASSRALTLLREGGYLTDTELPHAKAVLNAAAWTYVAAATMAITHLVRLLILRGMRD</sequence>
<dbReference type="Proteomes" id="UP000319619">
    <property type="component" value="Unassembled WGS sequence"/>
</dbReference>
<name>A0A532V3S4_UNCL8</name>
<keyword evidence="1" id="KW-0812">Transmembrane</keyword>
<dbReference type="Pfam" id="PF04298">
    <property type="entry name" value="Zn_peptidase_2"/>
    <property type="match status" value="1"/>
</dbReference>
<protein>
    <submittedName>
        <fullName evidence="2">Zinc metallopeptidase</fullName>
    </submittedName>
</protein>
<dbReference type="EMBL" id="NJBN01000002">
    <property type="protein sequence ID" value="TKJ41772.1"/>
    <property type="molecule type" value="Genomic_DNA"/>
</dbReference>
<feature type="transmembrane region" description="Helical" evidence="1">
    <location>
        <begin position="148"/>
        <end position="169"/>
    </location>
</feature>
<dbReference type="PANTHER" id="PTHR36434">
    <property type="entry name" value="MEMBRANE PROTEASE YUGP-RELATED"/>
    <property type="match status" value="1"/>
</dbReference>